<dbReference type="EMBL" id="JAQQLI010000068">
    <property type="protein sequence ID" value="MDC7789336.1"/>
    <property type="molecule type" value="Genomic_DNA"/>
</dbReference>
<organism evidence="1 2">
    <name type="scientific">Rhodoplanes tepidamans</name>
    <name type="common">Rhodoplanes cryptolactis</name>
    <dbReference type="NCBI Taxonomy" id="200616"/>
    <lineage>
        <taxon>Bacteria</taxon>
        <taxon>Pseudomonadati</taxon>
        <taxon>Pseudomonadota</taxon>
        <taxon>Alphaproteobacteria</taxon>
        <taxon>Hyphomicrobiales</taxon>
        <taxon>Nitrobacteraceae</taxon>
        <taxon>Rhodoplanes</taxon>
    </lineage>
</organism>
<evidence type="ECO:0000313" key="2">
    <source>
        <dbReference type="Proteomes" id="UP001165652"/>
    </source>
</evidence>
<accession>A0ABT5JJ12</accession>
<dbReference type="Proteomes" id="UP001165652">
    <property type="component" value="Unassembled WGS sequence"/>
</dbReference>
<protein>
    <submittedName>
        <fullName evidence="1">Uncharacterized protein</fullName>
    </submittedName>
</protein>
<reference evidence="1" key="1">
    <citation type="journal article" date="2023" name="Microbiol Resour">
        <title>Genome Sequences of Rhodoplanes serenus and Two Thermotolerant Strains, Rhodoplanes tepidamans and 'Rhodoplanes cryptolactis,' Further Refine the Genus.</title>
        <authorList>
            <person name="Rayyan A.A."/>
            <person name="Kyndt J.A."/>
        </authorList>
    </citation>
    <scope>NUCLEOTIDE SEQUENCE</scope>
    <source>
        <strain evidence="1">DSM 9987</strain>
    </source>
</reference>
<dbReference type="RefSeq" id="WP_272780163.1">
    <property type="nucleotide sequence ID" value="NZ_JAQQLI010000068.1"/>
</dbReference>
<name>A0ABT5JJ12_RHOTP</name>
<proteinExistence type="predicted"/>
<comment type="caution">
    <text evidence="1">The sequence shown here is derived from an EMBL/GenBank/DDBJ whole genome shotgun (WGS) entry which is preliminary data.</text>
</comment>
<keyword evidence="2" id="KW-1185">Reference proteome</keyword>
<sequence length="157" mass="16624">MVMLVALSNTHVPIVATALTAEFRSVFPRHFLTSGDDGSFVAAGPLDGLQVFAKSLVPGASGFFMVQSVPGPYSDVSKAPGRIGDPAMRERALAQTCWLSVELVHTWASPEDARRFIARTMARLAPDDTAVLLRPPDGAVAFDAAVRARLAAGETVC</sequence>
<reference evidence="1" key="2">
    <citation type="submission" date="2023-02" db="EMBL/GenBank/DDBJ databases">
        <authorList>
            <person name="Rayyan A."/>
            <person name="Meyer T."/>
            <person name="Kyndt J.A."/>
        </authorList>
    </citation>
    <scope>NUCLEOTIDE SEQUENCE</scope>
    <source>
        <strain evidence="1">DSM 9987</strain>
    </source>
</reference>
<evidence type="ECO:0000313" key="1">
    <source>
        <dbReference type="EMBL" id="MDC7789336.1"/>
    </source>
</evidence>
<gene>
    <name evidence="1" type="ORF">PQJ73_26950</name>
</gene>